<evidence type="ECO:0000256" key="3">
    <source>
        <dbReference type="SAM" id="SignalP"/>
    </source>
</evidence>
<proteinExistence type="inferred from homology"/>
<dbReference type="SUPFAM" id="SSF49503">
    <property type="entry name" value="Cupredoxins"/>
    <property type="match status" value="3"/>
</dbReference>
<dbReference type="Pfam" id="PF07732">
    <property type="entry name" value="Cu-oxidase_3"/>
    <property type="match status" value="1"/>
</dbReference>
<comment type="caution">
    <text evidence="7">The sequence shown here is derived from an EMBL/GenBank/DDBJ whole genome shotgun (WGS) entry which is preliminary data.</text>
</comment>
<dbReference type="PANTHER" id="PTHR11709">
    <property type="entry name" value="MULTI-COPPER OXIDASE"/>
    <property type="match status" value="1"/>
</dbReference>
<dbReference type="InterPro" id="IPR011707">
    <property type="entry name" value="Cu-oxidase-like_N"/>
</dbReference>
<protein>
    <submittedName>
        <fullName evidence="7">L-ascorbate oxidase</fullName>
        <ecNumber evidence="7">1.10.3.3</ecNumber>
    </submittedName>
</protein>
<feature type="domain" description="Plastocyanin-like" evidence="4">
    <location>
        <begin position="161"/>
        <end position="299"/>
    </location>
</feature>
<organism evidence="7 8">
    <name type="scientific">Salvia divinorum</name>
    <name type="common">Maria pastora</name>
    <name type="synonym">Diviner's sage</name>
    <dbReference type="NCBI Taxonomy" id="28513"/>
    <lineage>
        <taxon>Eukaryota</taxon>
        <taxon>Viridiplantae</taxon>
        <taxon>Streptophyta</taxon>
        <taxon>Embryophyta</taxon>
        <taxon>Tracheophyta</taxon>
        <taxon>Spermatophyta</taxon>
        <taxon>Magnoliopsida</taxon>
        <taxon>eudicotyledons</taxon>
        <taxon>Gunneridae</taxon>
        <taxon>Pentapetalae</taxon>
        <taxon>asterids</taxon>
        <taxon>lamiids</taxon>
        <taxon>Lamiales</taxon>
        <taxon>Lamiaceae</taxon>
        <taxon>Nepetoideae</taxon>
        <taxon>Mentheae</taxon>
        <taxon>Salviinae</taxon>
        <taxon>Salvia</taxon>
        <taxon>Salvia subgen. Calosphace</taxon>
    </lineage>
</organism>
<feature type="domain" description="Plastocyanin-like" evidence="5">
    <location>
        <begin position="393"/>
        <end position="526"/>
    </location>
</feature>
<feature type="signal peptide" evidence="3">
    <location>
        <begin position="1"/>
        <end position="21"/>
    </location>
</feature>
<evidence type="ECO:0000313" key="8">
    <source>
        <dbReference type="Proteomes" id="UP001567538"/>
    </source>
</evidence>
<keyword evidence="8" id="KW-1185">Reference proteome</keyword>
<evidence type="ECO:0000256" key="2">
    <source>
        <dbReference type="ARBA" id="ARBA00023180"/>
    </source>
</evidence>
<dbReference type="EMBL" id="JBEAFC010000005">
    <property type="protein sequence ID" value="KAL1556963.1"/>
    <property type="molecule type" value="Genomic_DNA"/>
</dbReference>
<feature type="chain" id="PRO_5044874519" evidence="3">
    <location>
        <begin position="22"/>
        <end position="555"/>
    </location>
</feature>
<evidence type="ECO:0000259" key="5">
    <source>
        <dbReference type="Pfam" id="PF07731"/>
    </source>
</evidence>
<evidence type="ECO:0000259" key="6">
    <source>
        <dbReference type="Pfam" id="PF07732"/>
    </source>
</evidence>
<keyword evidence="2" id="KW-0325">Glycoprotein</keyword>
<dbReference type="CDD" id="cd13872">
    <property type="entry name" value="CuRO_2_AAO_like_1"/>
    <property type="match status" value="1"/>
</dbReference>
<comment type="similarity">
    <text evidence="1">Belongs to the multicopper oxidase family.</text>
</comment>
<dbReference type="InterPro" id="IPR034271">
    <property type="entry name" value="CuRO_2_AO-like"/>
</dbReference>
<dbReference type="Gene3D" id="2.60.40.420">
    <property type="entry name" value="Cupredoxins - blue copper proteins"/>
    <property type="match status" value="3"/>
</dbReference>
<keyword evidence="7" id="KW-0560">Oxidoreductase</keyword>
<dbReference type="PANTHER" id="PTHR11709:SF27">
    <property type="entry name" value="OS01G0816700 PROTEIN"/>
    <property type="match status" value="1"/>
</dbReference>
<dbReference type="Pfam" id="PF07731">
    <property type="entry name" value="Cu-oxidase_2"/>
    <property type="match status" value="1"/>
</dbReference>
<sequence>MSSKKIISVALVMCLWAGTLAEDPYLFFEWKVEYGNISPLGVPQQGILINGQFPGPMINCTSNNNIVVNVFNHLDEPFLLTWSGVQQRKNSWQDGTLGTMCPIMPGRNYTYKFQVKDQIGSYFYYPTTALHKAAGGMGMLRIQSRELIPVPFDTPAEEFDVLLGDWYNKNHKALKATLDGGRSIGLPDGIQINGNSGKVGDADAKPIFTMEASKTYRYRVCNVGLRTSVNFRFQGHSMKLVEVEGSHTVQNEYDSLDLHVGQCLSVLVTADQEPKDYYLVASSRFSKKQLQSVVIINYANGKAPASPELPPPPPNNTVGVAWSINQFRSFRWNLTSSAARPNPQGSYHYGKINITRTLKLANSRYQVGGKLKFGINGVSHVDGKTPLKLVEYFGVAEKVFQYNLVKDEVSPKEENKVTEAPSVVNATFRNFVEIIFENEEKSIQTWHLDGHSFFGVAVEAGKWTPEKRKNYNLLDAVSRHTIQVYPKSWAAVLTTLDNAGMWSLRSMMQERAYLGQQLYLSVLSPERSLRDEYSLPETQQLCGIIQNLPKPAPYV</sequence>
<dbReference type="InterPro" id="IPR001117">
    <property type="entry name" value="Cu-oxidase_2nd"/>
</dbReference>
<dbReference type="Proteomes" id="UP001567538">
    <property type="component" value="Unassembled WGS sequence"/>
</dbReference>
<evidence type="ECO:0000259" key="4">
    <source>
        <dbReference type="Pfam" id="PF00394"/>
    </source>
</evidence>
<dbReference type="InterPro" id="IPR045087">
    <property type="entry name" value="Cu-oxidase_fam"/>
</dbReference>
<dbReference type="InterPro" id="IPR011706">
    <property type="entry name" value="Cu-oxidase_C"/>
</dbReference>
<name>A0ABD1HKI3_SALDI</name>
<dbReference type="Pfam" id="PF00394">
    <property type="entry name" value="Cu-oxidase"/>
    <property type="match status" value="1"/>
</dbReference>
<dbReference type="EC" id="1.10.3.3" evidence="7"/>
<dbReference type="GO" id="GO:0008447">
    <property type="term" value="F:L-ascorbate oxidase activity"/>
    <property type="evidence" value="ECO:0007669"/>
    <property type="project" value="UniProtKB-EC"/>
</dbReference>
<gene>
    <name evidence="7" type="ORF">AAHA92_12510</name>
</gene>
<evidence type="ECO:0000256" key="1">
    <source>
        <dbReference type="ARBA" id="ARBA00010609"/>
    </source>
</evidence>
<keyword evidence="3" id="KW-0732">Signal</keyword>
<evidence type="ECO:0000313" key="7">
    <source>
        <dbReference type="EMBL" id="KAL1556963.1"/>
    </source>
</evidence>
<feature type="domain" description="Plastocyanin-like" evidence="6">
    <location>
        <begin position="32"/>
        <end position="146"/>
    </location>
</feature>
<dbReference type="InterPro" id="IPR008972">
    <property type="entry name" value="Cupredoxin"/>
</dbReference>
<dbReference type="AlphaFoldDB" id="A0ABD1HKI3"/>
<reference evidence="7 8" key="1">
    <citation type="submission" date="2024-06" db="EMBL/GenBank/DDBJ databases">
        <title>A chromosome level genome sequence of Diviner's sage (Salvia divinorum).</title>
        <authorList>
            <person name="Ford S.A."/>
            <person name="Ro D.-K."/>
            <person name="Ness R.W."/>
            <person name="Phillips M.A."/>
        </authorList>
    </citation>
    <scope>NUCLEOTIDE SEQUENCE [LARGE SCALE GENOMIC DNA]</scope>
    <source>
        <strain evidence="7">SAF-2024a</strain>
        <tissue evidence="7">Leaf</tissue>
    </source>
</reference>
<accession>A0ABD1HKI3</accession>